<evidence type="ECO:0000256" key="10">
    <source>
        <dbReference type="ARBA" id="ARBA00023180"/>
    </source>
</evidence>
<dbReference type="Gene3D" id="2.60.40.10">
    <property type="entry name" value="Immunoglobulins"/>
    <property type="match status" value="4"/>
</dbReference>
<evidence type="ECO:0000256" key="14">
    <source>
        <dbReference type="SAM" id="SignalP"/>
    </source>
</evidence>
<evidence type="ECO:0000256" key="11">
    <source>
        <dbReference type="ARBA" id="ARBA00023273"/>
    </source>
</evidence>
<accession>E4Y685</accession>
<dbReference type="GO" id="GO:0005886">
    <property type="term" value="C:plasma membrane"/>
    <property type="evidence" value="ECO:0007669"/>
    <property type="project" value="UniProtKB-SubCell"/>
</dbReference>
<evidence type="ECO:0000256" key="6">
    <source>
        <dbReference type="ARBA" id="ARBA00022729"/>
    </source>
</evidence>
<dbReference type="InterPro" id="IPR000742">
    <property type="entry name" value="EGF"/>
</dbReference>
<dbReference type="InterPro" id="IPR006626">
    <property type="entry name" value="PbH1"/>
</dbReference>
<dbReference type="PROSITE" id="PS51484">
    <property type="entry name" value="G8"/>
    <property type="match status" value="2"/>
</dbReference>
<dbReference type="InterPro" id="IPR011050">
    <property type="entry name" value="Pectin_lyase_fold/virulence"/>
</dbReference>
<dbReference type="InterPro" id="IPR055401">
    <property type="entry name" value="CEMIP_beta-hel_dom"/>
</dbReference>
<dbReference type="Pfam" id="PF24606">
    <property type="entry name" value="CEMIP_beta-hel"/>
    <property type="match status" value="2"/>
</dbReference>
<dbReference type="Proteomes" id="UP000011014">
    <property type="component" value="Unassembled WGS sequence"/>
</dbReference>
<evidence type="ECO:0008006" key="19">
    <source>
        <dbReference type="Google" id="ProtNLM"/>
    </source>
</evidence>
<dbReference type="InterPro" id="IPR001881">
    <property type="entry name" value="EGF-like_Ca-bd_dom"/>
</dbReference>
<evidence type="ECO:0000256" key="5">
    <source>
        <dbReference type="ARBA" id="ARBA00022536"/>
    </source>
</evidence>
<dbReference type="PROSITE" id="PS50026">
    <property type="entry name" value="EGF_3"/>
    <property type="match status" value="3"/>
</dbReference>
<feature type="signal peptide" evidence="14">
    <location>
        <begin position="1"/>
        <end position="17"/>
    </location>
</feature>
<dbReference type="InterPro" id="IPR052387">
    <property type="entry name" value="Fibrocystin"/>
</dbReference>
<dbReference type="InterPro" id="IPR009030">
    <property type="entry name" value="Growth_fac_rcpt_cys_sf"/>
</dbReference>
<dbReference type="SMART" id="SM00429">
    <property type="entry name" value="IPT"/>
    <property type="match status" value="5"/>
</dbReference>
<dbReference type="PROSITE" id="PS01186">
    <property type="entry name" value="EGF_2"/>
    <property type="match status" value="3"/>
</dbReference>
<dbReference type="Gene3D" id="2.10.25.10">
    <property type="entry name" value="Laminin"/>
    <property type="match status" value="5"/>
</dbReference>
<protein>
    <recommendedName>
        <fullName evidence="19">Fibrocystin-L</fullName>
    </recommendedName>
</protein>
<evidence type="ECO:0000313" key="18">
    <source>
        <dbReference type="EMBL" id="CBY31135.1"/>
    </source>
</evidence>
<dbReference type="PANTHER" id="PTHR46769">
    <property type="entry name" value="POLYCYSTIC KIDNEY AND HEPATIC DISEASE 1 (AUTOSOMAL RECESSIVE)-LIKE 1"/>
    <property type="match status" value="1"/>
</dbReference>
<feature type="domain" description="EGF-like" evidence="15">
    <location>
        <begin position="4214"/>
        <end position="4254"/>
    </location>
</feature>
<keyword evidence="11" id="KW-0966">Cell projection</keyword>
<evidence type="ECO:0000256" key="9">
    <source>
        <dbReference type="ARBA" id="ARBA00023157"/>
    </source>
</evidence>
<evidence type="ECO:0000256" key="2">
    <source>
        <dbReference type="ARBA" id="ARBA00004236"/>
    </source>
</evidence>
<keyword evidence="8" id="KW-0472">Membrane</keyword>
<keyword evidence="4" id="KW-1003">Cell membrane</keyword>
<keyword evidence="8" id="KW-1133">Transmembrane helix</keyword>
<keyword evidence="8" id="KW-0812">Transmembrane</keyword>
<dbReference type="FunFam" id="2.10.25.10:FF:000038">
    <property type="entry name" value="Fibrillin 2"/>
    <property type="match status" value="1"/>
</dbReference>
<evidence type="ECO:0000256" key="1">
    <source>
        <dbReference type="ARBA" id="ARBA00004167"/>
    </source>
</evidence>
<keyword evidence="5 12" id="KW-0245">EGF-like domain</keyword>
<keyword evidence="9" id="KW-1015">Disulfide bond</keyword>
<evidence type="ECO:0000256" key="13">
    <source>
        <dbReference type="SAM" id="MobiDB-lite"/>
    </source>
</evidence>
<dbReference type="InterPro" id="IPR037524">
    <property type="entry name" value="PA14/GLEYA"/>
</dbReference>
<feature type="domain" description="EGF-like" evidence="15">
    <location>
        <begin position="4172"/>
        <end position="4210"/>
    </location>
</feature>
<comment type="subcellular location">
    <subcellularLocation>
        <location evidence="2">Cell membrane</location>
    </subcellularLocation>
    <subcellularLocation>
        <location evidence="3">Cell projection</location>
    </subcellularLocation>
    <subcellularLocation>
        <location evidence="1">Membrane</location>
        <topology evidence="1">Single-pass membrane protein</topology>
    </subcellularLocation>
</comment>
<evidence type="ECO:0000256" key="3">
    <source>
        <dbReference type="ARBA" id="ARBA00004316"/>
    </source>
</evidence>
<feature type="chain" id="PRO_5003193741" description="Fibrocystin-L" evidence="14">
    <location>
        <begin position="18"/>
        <end position="4613"/>
    </location>
</feature>
<feature type="domain" description="EGF-like" evidence="15">
    <location>
        <begin position="4298"/>
        <end position="4338"/>
    </location>
</feature>
<dbReference type="InterPro" id="IPR013783">
    <property type="entry name" value="Ig-like_fold"/>
</dbReference>
<dbReference type="PANTHER" id="PTHR46769:SF2">
    <property type="entry name" value="FIBROCYSTIN-L ISOFORM 2 PRECURSOR-RELATED"/>
    <property type="match status" value="1"/>
</dbReference>
<proteinExistence type="predicted"/>
<dbReference type="InterPro" id="IPR000152">
    <property type="entry name" value="EGF-type_Asp/Asn_hydroxyl_site"/>
</dbReference>
<feature type="domain" description="G8" evidence="16">
    <location>
        <begin position="1900"/>
        <end position="2033"/>
    </location>
</feature>
<dbReference type="CDD" id="cd00102">
    <property type="entry name" value="IPT"/>
    <property type="match status" value="1"/>
</dbReference>
<dbReference type="Pfam" id="PF10162">
    <property type="entry name" value="G8"/>
    <property type="match status" value="2"/>
</dbReference>
<dbReference type="SUPFAM" id="SSF57184">
    <property type="entry name" value="Growth factor receptor domain"/>
    <property type="match status" value="2"/>
</dbReference>
<gene>
    <name evidence="18" type="ORF">GSOID_T00019095001</name>
</gene>
<reference evidence="18" key="1">
    <citation type="journal article" date="2010" name="Science">
        <title>Plasticity of animal genome architecture unmasked by rapid evolution of a pelagic tunicate.</title>
        <authorList>
            <person name="Denoeud F."/>
            <person name="Henriet S."/>
            <person name="Mungpakdee S."/>
            <person name="Aury J.M."/>
            <person name="Da Silva C."/>
            <person name="Brinkmann H."/>
            <person name="Mikhaleva J."/>
            <person name="Olsen L.C."/>
            <person name="Jubin C."/>
            <person name="Canestro C."/>
            <person name="Bouquet J.M."/>
            <person name="Danks G."/>
            <person name="Poulain J."/>
            <person name="Campsteijn C."/>
            <person name="Adamski M."/>
            <person name="Cross I."/>
            <person name="Yadetie F."/>
            <person name="Muffato M."/>
            <person name="Louis A."/>
            <person name="Butcher S."/>
            <person name="Tsagkogeorga G."/>
            <person name="Konrad A."/>
            <person name="Singh S."/>
            <person name="Jensen M.F."/>
            <person name="Cong E.H."/>
            <person name="Eikeseth-Otteraa H."/>
            <person name="Noel B."/>
            <person name="Anthouard V."/>
            <person name="Porcel B.M."/>
            <person name="Kachouri-Lafond R."/>
            <person name="Nishino A."/>
            <person name="Ugolini M."/>
            <person name="Chourrout P."/>
            <person name="Nishida H."/>
            <person name="Aasland R."/>
            <person name="Huzurbazar S."/>
            <person name="Westhof E."/>
            <person name="Delsuc F."/>
            <person name="Lehrach H."/>
            <person name="Reinhardt R."/>
            <person name="Weissenbach J."/>
            <person name="Roy S.W."/>
            <person name="Artiguenave F."/>
            <person name="Postlethwait J.H."/>
            <person name="Manak J.R."/>
            <person name="Thompson E.M."/>
            <person name="Jaillon O."/>
            <person name="Du Pasquier L."/>
            <person name="Boudinot P."/>
            <person name="Liberles D.A."/>
            <person name="Volff J.N."/>
            <person name="Philippe H."/>
            <person name="Lenhard B."/>
            <person name="Roest Crollius H."/>
            <person name="Wincker P."/>
            <person name="Chourrout D."/>
        </authorList>
    </citation>
    <scope>NUCLEOTIDE SEQUENCE [LARGE SCALE GENOMIC DNA]</scope>
</reference>
<dbReference type="InterPro" id="IPR002909">
    <property type="entry name" value="IPT_dom"/>
</dbReference>
<dbReference type="SUPFAM" id="SSF57196">
    <property type="entry name" value="EGF/Laminin"/>
    <property type="match status" value="1"/>
</dbReference>
<feature type="domain" description="G8" evidence="16">
    <location>
        <begin position="2790"/>
        <end position="2930"/>
    </location>
</feature>
<keyword evidence="7" id="KW-0677">Repeat</keyword>
<dbReference type="Pfam" id="PF01833">
    <property type="entry name" value="TIG"/>
    <property type="match status" value="4"/>
</dbReference>
<feature type="compositionally biased region" description="Basic and acidic residues" evidence="13">
    <location>
        <begin position="119"/>
        <end position="134"/>
    </location>
</feature>
<dbReference type="InterPro" id="IPR019316">
    <property type="entry name" value="G8_domain"/>
</dbReference>
<dbReference type="SMART" id="SM00181">
    <property type="entry name" value="EGF"/>
    <property type="match status" value="4"/>
</dbReference>
<comment type="caution">
    <text evidence="12">Lacks conserved residue(s) required for the propagation of feature annotation.</text>
</comment>
<dbReference type="SUPFAM" id="SSF81296">
    <property type="entry name" value="E set domains"/>
    <property type="match status" value="5"/>
</dbReference>
<dbReference type="EMBL" id="FN654293">
    <property type="protein sequence ID" value="CBY31135.1"/>
    <property type="molecule type" value="Genomic_DNA"/>
</dbReference>
<dbReference type="InterPro" id="IPR018097">
    <property type="entry name" value="EGF_Ca-bd_CS"/>
</dbReference>
<keyword evidence="10" id="KW-0325">Glycoprotein</keyword>
<dbReference type="GO" id="GO:0005509">
    <property type="term" value="F:calcium ion binding"/>
    <property type="evidence" value="ECO:0007669"/>
    <property type="project" value="InterPro"/>
</dbReference>
<evidence type="ECO:0000259" key="15">
    <source>
        <dbReference type="PROSITE" id="PS50026"/>
    </source>
</evidence>
<dbReference type="InterPro" id="IPR049883">
    <property type="entry name" value="NOTCH1_EGF-like"/>
</dbReference>
<dbReference type="Pfam" id="PF07645">
    <property type="entry name" value="EGF_CA"/>
    <property type="match status" value="4"/>
</dbReference>
<dbReference type="CDD" id="cd00603">
    <property type="entry name" value="IPT_PCSR"/>
    <property type="match status" value="4"/>
</dbReference>
<dbReference type="GO" id="GO:0042995">
    <property type="term" value="C:cell projection"/>
    <property type="evidence" value="ECO:0007669"/>
    <property type="project" value="UniProtKB-SubCell"/>
</dbReference>
<evidence type="ECO:0000256" key="7">
    <source>
        <dbReference type="ARBA" id="ARBA00022737"/>
    </source>
</evidence>
<evidence type="ECO:0000256" key="4">
    <source>
        <dbReference type="ARBA" id="ARBA00022475"/>
    </source>
</evidence>
<name>E4Y685_OIKDI</name>
<evidence type="ECO:0000259" key="17">
    <source>
        <dbReference type="PROSITE" id="PS51820"/>
    </source>
</evidence>
<organism evidence="18">
    <name type="scientific">Oikopleura dioica</name>
    <name type="common">Tunicate</name>
    <dbReference type="NCBI Taxonomy" id="34765"/>
    <lineage>
        <taxon>Eukaryota</taxon>
        <taxon>Metazoa</taxon>
        <taxon>Chordata</taxon>
        <taxon>Tunicata</taxon>
        <taxon>Appendicularia</taxon>
        <taxon>Copelata</taxon>
        <taxon>Oikopleuridae</taxon>
        <taxon>Oikopleura</taxon>
    </lineage>
</organism>
<dbReference type="PROSITE" id="PS51820">
    <property type="entry name" value="PA14"/>
    <property type="match status" value="1"/>
</dbReference>
<dbReference type="FunFam" id="2.10.25.10:FF:000005">
    <property type="entry name" value="Fibrillin 2"/>
    <property type="match status" value="1"/>
</dbReference>
<keyword evidence="6 14" id="KW-0732">Signal</keyword>
<evidence type="ECO:0000256" key="12">
    <source>
        <dbReference type="PROSITE-ProRule" id="PRU00076"/>
    </source>
</evidence>
<dbReference type="SMART" id="SM00710">
    <property type="entry name" value="PbH1"/>
    <property type="match status" value="10"/>
</dbReference>
<dbReference type="PROSITE" id="PS00010">
    <property type="entry name" value="ASX_HYDROXYL"/>
    <property type="match status" value="3"/>
</dbReference>
<dbReference type="SMART" id="SM00179">
    <property type="entry name" value="EGF_CA"/>
    <property type="match status" value="6"/>
</dbReference>
<sequence length="4613" mass="509945">MRKRDFFLSLLLGAARAEHPVRSAAQIGVDEDGNSVFSIGGKLSDQEKLEFQFKCHSGHFTPCLIQEETEINIICKADLDDGKHSLFLNQEVCTLDACVFNIKRPELGRQPKSSSGETGRPRSRIESGRRRSDYQEPPQKTEAGKNERMGWNTTPNWPVIYDVLNGDVSINGGFMLTIEGENFGSKLDSFGEEGREGNSDIKVFLEYKDSGSWYSVAECIPVAHYHNPTQIFCQVFDTLPFTGRYRTKVYINGNAANWHCGCKKCDYMCYLGAYDWSADFIRQSPDSLRAAGQPTWTSWYSFEEFGSNKVYEWDCEHCEQTEGQEFFWGDVWAKKNTTEICFAPLALEGRNDLTGAILEPAFFDSFNRESAVCRHDEGSNGCSLNNTSFRFLCDEGATKFHWNPANRENIPMMDYNTETMEYLESVDFLIENNEVVGQCYLAYENEDANEVYRFDPITIANHGYHNSFYFSCRVDTDYVGHVTLGVKNHGRGYTSLSQEVKFFDGTGEARSFTLAPAIHSITPTSGYHEGGTRVTIKGRGLAAPNLGGEKVVVTVGGVDCDIISANPRQIICDTRSSVAIEDGAKHIGGAGANLEITTGFGWTMDTDQFRDGADWFENTEGDEERSKFSRRVYKAHTTKDFYQEWDAPWYGSRYHERYDWYFGQMNAAFVPPITGYYTLYKFCDDVGSMWMNIDGGNHPDTQEHIFSNIRTFNPTSAGPHVGESASSRIYLEADKSYIFNDVFVEHAGRSYNKLSFIFHGPDPEINYQHDPVPPPKSDNSFKVENDQLQIVQEVQEVEIHSSSQDEHIKISLVSGDPDTVKFGLKWTNSNGQSKTTALGNWNEHRENNGALTKTLIMSQCETLGTFDAFYMPSNEDSSTQWKFPHGKTNVESFCGQRSYYARWREFFAIGESEYLPAAEPVHIDIVPHFCFAHKGEFNVEHRHTNMFLEVGYMANGSSETFGEIIDNLSFLEMAFSAQDIGITSKTSWEHMCIDLRSLILANEEMTSNQNPDFLDHVYLRRLYFRDRWGYFDEIGFGIASDDYEVFRSDVPIRPNTPVGTIDMKINEKAMTAKLKDTLCGVDIPLMEVVAADGITVEVEDMVVFNNFNEETTAKLYTLTNQWGTELQISVHEHQPVSPGVQGFFQLSYLGQTTPDIDIQSPDINDVLTSELKKLHGDVAMVNAEANGNCNDGYTLELWWAVNGDFAPIQVQNINLTGVELSVQTVDVRSGGVWIKEIPGAFLRTVHDDPQVVVSRKGISAACNTNDQDCSFTYLNSPADITSTSAAQVNTPSSGESSFIINFDAAVTITFVKIGDEFPEYCLENTQCRFVQTDDTSVEVFFQSLPYGNHKITAFTEFGALLNTNDFTVTVNPPASGVTVVPTSGPTYGGNMVTISGKGVGIGEQIPLFDGVASKVISSSADQIVCLSPTIDNIDAPVDISFDNSVILDSFSYAGASYDITPSRVDWSVKGNQEITFDLSSSPADLEFGDLFFGDEWIATLNFAKNELVYLSAPSDAKSELAARICLFKKVDGETVYLGWTSTTLISYRLTIDSITPNESSTAGGRILTINGRGFGTNADDIQVEIGNIPCDVESASWQEITCKTRARYETHNVVLAGFSWFPQHLTVRANDRITWSWISGEEFTVQIGTTDSLNNEEKLSDEIVSNIVSGSAGVCTIEKISDTQIEIVSPAMHGDITGEVFTMAFDVTSISPSTGSYGGGVLVTLTGSGLGADTFDGRLCGESLYDCVFPDFETAICRTPNIGVREHDSFVCTYEFYDADGLPHGQSRMASFGFTYQLSDTAVISDIVPVLGGSMGGTRITISGSGFVSLGQIVTIGQSACDIISETTTSIVCDTNSHPTSSKEDVVVEITSSGFAARDPNAPASFTGKFWYIDRWSSIFTWGCTETPCENKPVDYDIAVIPAGVTVLLDESTPLLSVLLVQGGTLLWDRSSGIKLRAQYVLITDEGRFELGTEEEPFCLDENGDRMTADIELFGHSRSVKLPIYGAKVFAVRSGTLDLHGCPIGKSYSVLSQTAHAGDSELVLKDVVETADGAASNWQAGDEIAIATTGGRLSLKQTERKVIHSVSGNTVTLTTPLEHRHIYHLSTWDGDELEVTAEVALLSRNVRLYGNRNMDWYEELPECTETQEADESATQTCFRNKWGDEVGSDEFGSHLIMHYIVRGRIRNIEVFHAGQGAQLGRYALHFHNSGNQPDSYIASNSIHDTFNRAVTMHGVWNATIEWNVAFRCKGHNFFIEDAVEEDLIIQYNLAMMVKPSQSLLNTDQKATGFWITNTYNTIQHNRVAGSAQMGFWVNTPSVSGHANADCPPIVRSHCPIFTPVKTWYNNTGHDIGLYGFWVFTTEESVAYAPSTIDCQETWPPGEAIFEKGTFWNCKRGMEFAKVGDNVKVKDFTVANNELGGLSILETRSLRDGGMFDEYFTGIIDSKTIGYIDATIPELSLCTRFGVETPWKPDGQMTVDGIKFFNFDVSYEDDENVEPGWCSAIDACYSSYKFDCGRTSTWSNVQWFDSPRKFAADWEHETILIDMDGSLTGMGAPGYSVVPQSALFPPSMCFDAPEFSVEFPAMICNSIEYNRYAVNKVLPDSLRGFSMIIENRWGTSFVPFRKSRSTAAFGYMGLLLSGEHHDISWQDHEHITNITYSGQLYDIGKDKMVTIRHPFYQSTDYAEITGGKRGVHRNHSDFDDIMENFVGEEKTDEIFDRDGSPLDYFISPIDHSLTFGAMRGDYDNKYYDLNFQISVYKCFWPGCVPPTEPPPTTPPTISDYCSWSDPACWDDGVVPADGTSVTIANDKDVTLDVDITVDVLYIEGTLRVSNESDITINARVILVNTGMGSSQATRNLIAVENGNFFVGSEESPICDTSVTINLTGNEFGAEYGAPAGAVPIGSKAIGNLGGLKLFGCPRALRSSSLAADIIAGDNQLTLAEDASSLQLGDELGIAPTSFDMREAESVVVTGVSGSIVTFDPPAQFDHLGNAEFAAEVIVLTRNVKISGASDSSDFFGGRIVSMDVTESSTFRSGWAQVSDVEFVNMGQFGHTKPDDLRVPLAFYFVGLQDPSDERRSFVTNSAFHHSYNGGVVTGAGSDGVIVEGNVFFNIVADAIEDLGENTRIVDNTIIFCQYRVLYQSLYELQISQNNDAEQSNLPAGISTIGTKSAIVLNNRVSGVEGYCYKSHGKACSSNDLCSDTASDNIQSPPVIENHGHTCMFGAAIIKKTGRPCMEYSNFNLWKIMDYAFYTQAIGSDVHIKNNIITDVVNGIQNVMIGNGNPLDHVHGDQKVSIDGNIFTGFSDHFACSDYGKRNNALIVTSDMTSLSRARLNPRSGTTAIKIPYFQNKVNKWPKKHLDKQSGYTTLAGRSCAIGNTFINYKNQECGTRRSHVIISTPKTLTDHAPVLEIRETTKTSSAKANGVYFHRPQVSEVSLDTCVDMPCDGDRRRFVKDIDGSLTNDAPTGQEVAIISQSEYHWEGVDGFPWSDSVDQRFGLGDYRIPTSMLTDIDGNVEDPYVYAPNRGISRPDSCEYQTTYNAYICSGSNRGFLSFESMDFDTEVRRIAPIGIRSSSGFLDLGNGPSDTSCCAGYSCSLRITNNYFVVNCGETYDFHTTGTMPTKVRFSLQQLPSTCKIGIKMHTMRQNRQDVFLNGDNIIYSNQYDFANDTWRFPHPSMIPTLDEPSGSNYFDRAEQMLHFTLGGGDQLEVRIANSIILTLDITTEMSIEEFYASSDLPYLLAAMLGLDPSQVKIVQVVRETNPSRTWTHEHTTVTRQLPENSEVMRVKVEFSNEFGSEEEDSVSSDFGRLAFTSSAINNKNVGNRLVAAQMEGRLEADISQASGGDLGIVATTLTAQALSGETPAWYEKGTEGESQTVLSQLGIDPDELEGPALQDLIVETALVNNKTDLINSTNVEEQAVLQETMDRTTKAVSYDQVPTTMVVVQQIPQKVFVGSRMRYPIKVAMLDADSQSMTEVGYMGDPMRITISSSPDTILTNTEAYFVPGNGIASFDFLQFAEPGRYSFSISLFYTGEADIFVEDVQTISFEVTADVPSDLAFDMEPPTTIMQRRPFSSAIVMYDSAENLMTGDILTASDPWRVCARPVNASSGQELLGDIEVPFVNGVAQFKNLQFKKIQNNVAVRFFVCYAAGADVSTLGVTEVISETLSVTNINECESALHKCDPNASCMDTEGGYECACNDGFTGNGFVCIEFVNECEDGIHECSEYATCNDAPVGYTCACDAGFSGDGYACEDDDECFDESDWCDKEISVCVNELGTFSCNCNSGYVTVDAKRCRDIDECLDDPCDGENQQCTNTPGSYECACGEGFKLNWKDICVDINECTTGVHVCGENTECENQLGSYTCVGTGGGGACTKTCNAGYECGFDAAGAETCVDEDECADSELNNCQSFETCINTAGKFRCNFDTDANCPADRPWKPEWKGRKNMRYIYMSDKEAMVAMKYRAKNRLVNPRTELYYGFVLFTKDVCGVDFLRAINDGRVQIGFVDSEPIYEHKITYFRNDKKNSNAGFSFRLTETVDRDTPWSRKAGQVVKNMNADDVQIIFMGLDKINWLTNAENCLLTAANAIMPDGDYPDIMTPCVLWEKTFWSTPSV</sequence>
<dbReference type="SUPFAM" id="SSF51126">
    <property type="entry name" value="Pectin lyase-like"/>
    <property type="match status" value="2"/>
</dbReference>
<evidence type="ECO:0000256" key="8">
    <source>
        <dbReference type="ARBA" id="ARBA00022989"/>
    </source>
</evidence>
<evidence type="ECO:0000259" key="16">
    <source>
        <dbReference type="PROSITE" id="PS51484"/>
    </source>
</evidence>
<dbReference type="SMART" id="SM01225">
    <property type="entry name" value="G8"/>
    <property type="match status" value="2"/>
</dbReference>
<feature type="region of interest" description="Disordered" evidence="13">
    <location>
        <begin position="108"/>
        <end position="150"/>
    </location>
</feature>
<feature type="domain" description="PA14" evidence="17">
    <location>
        <begin position="606"/>
        <end position="770"/>
    </location>
</feature>
<dbReference type="PROSITE" id="PS01187">
    <property type="entry name" value="EGF_CA"/>
    <property type="match status" value="2"/>
</dbReference>
<dbReference type="CDD" id="cd00054">
    <property type="entry name" value="EGF_CA"/>
    <property type="match status" value="5"/>
</dbReference>
<dbReference type="InterPro" id="IPR014756">
    <property type="entry name" value="Ig_E-set"/>
</dbReference>
<dbReference type="Pfam" id="PF12947">
    <property type="entry name" value="EGF_3"/>
    <property type="match status" value="1"/>
</dbReference>
<dbReference type="InterPro" id="IPR024731">
    <property type="entry name" value="NELL2-like_EGF"/>
</dbReference>